<feature type="non-terminal residue" evidence="10">
    <location>
        <position position="324"/>
    </location>
</feature>
<dbReference type="PANTHER" id="PTHR43450">
    <property type="entry name" value="ASPARTYL-TRNA SYNTHETASE"/>
    <property type="match status" value="1"/>
</dbReference>
<keyword evidence="7" id="KW-0648">Protein biosynthesis</keyword>
<dbReference type="PANTHER" id="PTHR43450:SF1">
    <property type="entry name" value="ASPARTATE--TRNA LIGASE, CYTOPLASMIC"/>
    <property type="match status" value="1"/>
</dbReference>
<dbReference type="GO" id="GO:0003723">
    <property type="term" value="F:RNA binding"/>
    <property type="evidence" value="ECO:0007669"/>
    <property type="project" value="TreeGrafter"/>
</dbReference>
<dbReference type="EMBL" id="MGKY01000011">
    <property type="protein sequence ID" value="OGN33813.1"/>
    <property type="molecule type" value="Genomic_DNA"/>
</dbReference>
<comment type="similarity">
    <text evidence="2">Belongs to the class-II aminoacyl-tRNA synthetase family. Type 2 subfamily.</text>
</comment>
<dbReference type="InterPro" id="IPR004365">
    <property type="entry name" value="NA-bd_OB_tRNA"/>
</dbReference>
<dbReference type="GO" id="GO:0006422">
    <property type="term" value="P:aspartyl-tRNA aminoacylation"/>
    <property type="evidence" value="ECO:0007669"/>
    <property type="project" value="InterPro"/>
</dbReference>
<keyword evidence="5" id="KW-0547">Nucleotide-binding</keyword>
<dbReference type="GO" id="GO:0005524">
    <property type="term" value="F:ATP binding"/>
    <property type="evidence" value="ECO:0007669"/>
    <property type="project" value="UniProtKB-KW"/>
</dbReference>
<evidence type="ECO:0000256" key="8">
    <source>
        <dbReference type="ARBA" id="ARBA00023146"/>
    </source>
</evidence>
<dbReference type="GO" id="GO:0005829">
    <property type="term" value="C:cytosol"/>
    <property type="evidence" value="ECO:0007669"/>
    <property type="project" value="TreeGrafter"/>
</dbReference>
<gene>
    <name evidence="10" type="ORF">A3G51_04120</name>
</gene>
<evidence type="ECO:0000256" key="5">
    <source>
        <dbReference type="ARBA" id="ARBA00022741"/>
    </source>
</evidence>
<sequence length="324" mass="36973">MIKSRVLSSELKNNVGKNVVIAGWLYKKRELGGMTFLIVRDRDGLIQVLDDKSKESEKLKGLYPGTVLIVEGEVVEEKRAPGGIEIHDPKLKIEVPVEFVPPIEIDKPLSHDSENLDTLFDYRVIGLRNVKESAVFKILAEVKDSMRRFLKKNDFVEFNSPKLLAGSTEGGAEVFKLDYFGKPATLAQSAQFYKQIMVGVFERVFEINPTYRAERSATTRHMTEFMHLDVEMGFIDFEGLINIIGRMLKEITEQVWENCEPELVSWEAVKPVLPEEIPVMTLADIHEKYSAANEQQTIGEKDLRPDEERWICEYAKEKFGSEAV</sequence>
<evidence type="ECO:0000256" key="4">
    <source>
        <dbReference type="ARBA" id="ARBA00022598"/>
    </source>
</evidence>
<keyword evidence="8" id="KW-0030">Aminoacyl-tRNA synthetase</keyword>
<evidence type="ECO:0000313" key="11">
    <source>
        <dbReference type="Proteomes" id="UP000177745"/>
    </source>
</evidence>
<evidence type="ECO:0000256" key="2">
    <source>
        <dbReference type="ARBA" id="ARBA00005312"/>
    </source>
</evidence>
<dbReference type="AlphaFoldDB" id="A0A1F8H884"/>
<evidence type="ECO:0000256" key="6">
    <source>
        <dbReference type="ARBA" id="ARBA00022840"/>
    </source>
</evidence>
<evidence type="ECO:0000259" key="9">
    <source>
        <dbReference type="PROSITE" id="PS50862"/>
    </source>
</evidence>
<dbReference type="GO" id="GO:0017101">
    <property type="term" value="C:aminoacyl-tRNA synthetase multienzyme complex"/>
    <property type="evidence" value="ECO:0007669"/>
    <property type="project" value="TreeGrafter"/>
</dbReference>
<comment type="caution">
    <text evidence="10">The sequence shown here is derived from an EMBL/GenBank/DDBJ whole genome shotgun (WGS) entry which is preliminary data.</text>
</comment>
<dbReference type="InterPro" id="IPR012340">
    <property type="entry name" value="NA-bd_OB-fold"/>
</dbReference>
<dbReference type="InterPro" id="IPR045864">
    <property type="entry name" value="aa-tRNA-synth_II/BPL/LPL"/>
</dbReference>
<keyword evidence="6" id="KW-0067">ATP-binding</keyword>
<accession>A0A1F8H884</accession>
<evidence type="ECO:0000256" key="7">
    <source>
        <dbReference type="ARBA" id="ARBA00022917"/>
    </source>
</evidence>
<dbReference type="SUPFAM" id="SSF50249">
    <property type="entry name" value="Nucleic acid-binding proteins"/>
    <property type="match status" value="1"/>
</dbReference>
<dbReference type="GO" id="GO:0004815">
    <property type="term" value="F:aspartate-tRNA ligase activity"/>
    <property type="evidence" value="ECO:0007669"/>
    <property type="project" value="InterPro"/>
</dbReference>
<name>A0A1F8H884_9BACT</name>
<organism evidence="10 11">
    <name type="scientific">Candidatus Yanofskybacteria bacterium RIFCSPLOWO2_12_FULL_43_11b</name>
    <dbReference type="NCBI Taxonomy" id="1802710"/>
    <lineage>
        <taxon>Bacteria</taxon>
        <taxon>Candidatus Yanofskyibacteriota</taxon>
    </lineage>
</organism>
<dbReference type="Gene3D" id="3.30.930.10">
    <property type="entry name" value="Bira Bifunctional Protein, Domain 2"/>
    <property type="match status" value="1"/>
</dbReference>
<dbReference type="InterPro" id="IPR006195">
    <property type="entry name" value="aa-tRNA-synth_II"/>
</dbReference>
<protein>
    <recommendedName>
        <fullName evidence="9">Aminoacyl-transfer RNA synthetases class-II family profile domain-containing protein</fullName>
    </recommendedName>
</protein>
<dbReference type="PRINTS" id="PR01042">
    <property type="entry name" value="TRNASYNTHASP"/>
</dbReference>
<evidence type="ECO:0000256" key="1">
    <source>
        <dbReference type="ARBA" id="ARBA00004496"/>
    </source>
</evidence>
<dbReference type="Proteomes" id="UP000177745">
    <property type="component" value="Unassembled WGS sequence"/>
</dbReference>
<dbReference type="InterPro" id="IPR004364">
    <property type="entry name" value="Aa-tRNA-synt_II"/>
</dbReference>
<dbReference type="PROSITE" id="PS50862">
    <property type="entry name" value="AA_TRNA_LIGASE_II"/>
    <property type="match status" value="1"/>
</dbReference>
<dbReference type="SUPFAM" id="SSF55681">
    <property type="entry name" value="Class II aaRS and biotin synthetases"/>
    <property type="match status" value="1"/>
</dbReference>
<comment type="subcellular location">
    <subcellularLocation>
        <location evidence="1">Cytoplasm</location>
    </subcellularLocation>
</comment>
<dbReference type="Pfam" id="PF01336">
    <property type="entry name" value="tRNA_anti-codon"/>
    <property type="match status" value="1"/>
</dbReference>
<keyword evidence="4" id="KW-0436">Ligase</keyword>
<dbReference type="InterPro" id="IPR004523">
    <property type="entry name" value="Asp-tRNA_synthase_2"/>
</dbReference>
<reference evidence="10 11" key="1">
    <citation type="journal article" date="2016" name="Nat. Commun.">
        <title>Thousands of microbial genomes shed light on interconnected biogeochemical processes in an aquifer system.</title>
        <authorList>
            <person name="Anantharaman K."/>
            <person name="Brown C.T."/>
            <person name="Hug L.A."/>
            <person name="Sharon I."/>
            <person name="Castelle C.J."/>
            <person name="Probst A.J."/>
            <person name="Thomas B.C."/>
            <person name="Singh A."/>
            <person name="Wilkins M.J."/>
            <person name="Karaoz U."/>
            <person name="Brodie E.L."/>
            <person name="Williams K.H."/>
            <person name="Hubbard S.S."/>
            <person name="Banfield J.F."/>
        </authorList>
    </citation>
    <scope>NUCLEOTIDE SEQUENCE [LARGE SCALE GENOMIC DNA]</scope>
</reference>
<evidence type="ECO:0000256" key="3">
    <source>
        <dbReference type="ARBA" id="ARBA00022490"/>
    </source>
</evidence>
<dbReference type="Pfam" id="PF00152">
    <property type="entry name" value="tRNA-synt_2"/>
    <property type="match status" value="1"/>
</dbReference>
<keyword evidence="3" id="KW-0963">Cytoplasm</keyword>
<dbReference type="InterPro" id="IPR002312">
    <property type="entry name" value="Asp/Asn-tRNA-synth_IIb"/>
</dbReference>
<evidence type="ECO:0000313" key="10">
    <source>
        <dbReference type="EMBL" id="OGN33813.1"/>
    </source>
</evidence>
<dbReference type="Gene3D" id="2.40.50.140">
    <property type="entry name" value="Nucleic acid-binding proteins"/>
    <property type="match status" value="1"/>
</dbReference>
<feature type="domain" description="Aminoacyl-transfer RNA synthetases class-II family profile" evidence="9">
    <location>
        <begin position="136"/>
        <end position="324"/>
    </location>
</feature>
<proteinExistence type="inferred from homology"/>